<dbReference type="EMBL" id="JBHSCY010000002">
    <property type="protein sequence ID" value="MFC4268928.1"/>
    <property type="molecule type" value="Genomic_DNA"/>
</dbReference>
<dbReference type="RefSeq" id="WP_377409750.1">
    <property type="nucleotide sequence ID" value="NZ_JBHSCY010000002.1"/>
</dbReference>
<feature type="signal peptide" evidence="6">
    <location>
        <begin position="1"/>
        <end position="18"/>
    </location>
</feature>
<organism evidence="7 8">
    <name type="scientific">Polaribacter marinivivus</name>
    <dbReference type="NCBI Taxonomy" id="1524260"/>
    <lineage>
        <taxon>Bacteria</taxon>
        <taxon>Pseudomonadati</taxon>
        <taxon>Bacteroidota</taxon>
        <taxon>Flavobacteriia</taxon>
        <taxon>Flavobacteriales</taxon>
        <taxon>Flavobacteriaceae</taxon>
    </lineage>
</organism>
<dbReference type="InterPro" id="IPR026341">
    <property type="entry name" value="T9SS_type_B"/>
</dbReference>
<keyword evidence="5" id="KW-0325">Glycoprotein</keyword>
<evidence type="ECO:0000256" key="5">
    <source>
        <dbReference type="ARBA" id="ARBA00023180"/>
    </source>
</evidence>
<keyword evidence="2" id="KW-0134">Cell wall</keyword>
<comment type="subcellular location">
    <subcellularLocation>
        <location evidence="1">Secreted</location>
        <location evidence="1">Cell wall</location>
    </subcellularLocation>
</comment>
<gene>
    <name evidence="7" type="ORF">ACFOWD_08440</name>
</gene>
<comment type="caution">
    <text evidence="7">The sequence shown here is derived from an EMBL/GenBank/DDBJ whole genome shotgun (WGS) entry which is preliminary data.</text>
</comment>
<dbReference type="Proteomes" id="UP001595826">
    <property type="component" value="Unassembled WGS sequence"/>
</dbReference>
<dbReference type="PANTHER" id="PTHR31018:SF3">
    <property type="entry name" value="RECEPTOR PROTEIN-TYROSINE KINASE"/>
    <property type="match status" value="1"/>
</dbReference>
<dbReference type="SUPFAM" id="SSF52058">
    <property type="entry name" value="L domain-like"/>
    <property type="match status" value="3"/>
</dbReference>
<protein>
    <submittedName>
        <fullName evidence="7">T9SS type B sorting domain-containing protein</fullName>
    </submittedName>
</protein>
<name>A0ABV8RAA4_9FLAO</name>
<evidence type="ECO:0000313" key="8">
    <source>
        <dbReference type="Proteomes" id="UP001595826"/>
    </source>
</evidence>
<dbReference type="Gene3D" id="3.80.20.20">
    <property type="entry name" value="Receptor L-domain"/>
    <property type="match status" value="2"/>
</dbReference>
<reference evidence="8" key="1">
    <citation type="journal article" date="2019" name="Int. J. Syst. Evol. Microbiol.">
        <title>The Global Catalogue of Microorganisms (GCM) 10K type strain sequencing project: providing services to taxonomists for standard genome sequencing and annotation.</title>
        <authorList>
            <consortium name="The Broad Institute Genomics Platform"/>
            <consortium name="The Broad Institute Genome Sequencing Center for Infectious Disease"/>
            <person name="Wu L."/>
            <person name="Ma J."/>
        </authorList>
    </citation>
    <scope>NUCLEOTIDE SEQUENCE [LARGE SCALE GENOMIC DNA]</scope>
    <source>
        <strain evidence="8">CECT 8655</strain>
    </source>
</reference>
<dbReference type="Pfam" id="PF13585">
    <property type="entry name" value="CHU_C"/>
    <property type="match status" value="1"/>
</dbReference>
<evidence type="ECO:0000256" key="3">
    <source>
        <dbReference type="ARBA" id="ARBA00022525"/>
    </source>
</evidence>
<sequence>MKKIGFVLIFLLSFFAYSQCPQTEELILSSQERVDEFVQNYSTCERIVGNLRIISAVSGVDDFTATGTEVTDISGLNFIKEITGKLIISVGITEISGFSNLTTVGRDIEITNSASLERISGFNNLQQARSITIALNPKLKEIQGFESLSTMNESLEIGFSDALERISGFSSLRSLGGQLNISNNLVLTEIPSFNNLITISNDLNFTSNPTLMQVDGFNSLELIGNDLNVESIRSLTGFTKLKKITSFVDIRKSTVEIIPSFESLEEVGAGFRISDTGIKEISGFNNLLKVGHIFFLEDWFIVKNNPALNKVQGFGRFILVDGKVEVTNNPLLSDCSWLCNLLNNGEITGDLIIQNNIGDCINALTVIQICDIDFDDDTIADVIDVDDDNDGILDIDEGNRNVDTDGDGYPDSIDLDSDNDGCFDVLEAGFSDPNSDGILGDLPDEVDINGRIINETTGYTTPLDANNNTIFDFQEISTLDPGKNNIVEFCPSSPIVDLVTLLNGTPEPGGVWSPALISGTGVFDPLNDAPGLYTYTHYDPICGERSAQLIVELPSRNNAGLDAEITICDKDTTVDLFDQLNGNPSPGGSWSPELESRGSVFDSSKDEEGVYVYTVFDRTCGAISSKVTVKKTEKPNSGLSSKVSICEFANPINLFDYLGGEPDTNGTWSTTLNAATTSLVTSVFSPSINSSGVYTYTVDNGACGVSTSTVEVEVLQDNELTNVTIKVNDFSSTNNNIEVFVNSERAYEYSLDGVSYQKENKFNNLSGGNQTVYVRGVDGCEFYIETVFVKTYPTFFTPNNDGDNDFWQLKDFPNINYIVYIYNRFGKLIKEFPSNIGFWDGTYRGSPLESSDFWFKVVTENGEIYYGNFSLLRK</sequence>
<evidence type="ECO:0000313" key="7">
    <source>
        <dbReference type="EMBL" id="MFC4268928.1"/>
    </source>
</evidence>
<keyword evidence="4 6" id="KW-0732">Signal</keyword>
<evidence type="ECO:0000256" key="4">
    <source>
        <dbReference type="ARBA" id="ARBA00022729"/>
    </source>
</evidence>
<evidence type="ECO:0000256" key="2">
    <source>
        <dbReference type="ARBA" id="ARBA00022512"/>
    </source>
</evidence>
<evidence type="ECO:0000256" key="6">
    <source>
        <dbReference type="SAM" id="SignalP"/>
    </source>
</evidence>
<dbReference type="InterPro" id="IPR051648">
    <property type="entry name" value="CWI-Assembly_Regulator"/>
</dbReference>
<proteinExistence type="predicted"/>
<dbReference type="PANTHER" id="PTHR31018">
    <property type="entry name" value="SPORULATION-SPECIFIC PROTEIN-RELATED"/>
    <property type="match status" value="1"/>
</dbReference>
<dbReference type="NCBIfam" id="TIGR04131">
    <property type="entry name" value="Bac_Flav_CTERM"/>
    <property type="match status" value="1"/>
</dbReference>
<accession>A0ABV8RAA4</accession>
<evidence type="ECO:0000256" key="1">
    <source>
        <dbReference type="ARBA" id="ARBA00004191"/>
    </source>
</evidence>
<keyword evidence="3" id="KW-0964">Secreted</keyword>
<feature type="chain" id="PRO_5047264094" evidence="6">
    <location>
        <begin position="19"/>
        <end position="874"/>
    </location>
</feature>
<dbReference type="InterPro" id="IPR036941">
    <property type="entry name" value="Rcpt_L-dom_sf"/>
</dbReference>
<keyword evidence="8" id="KW-1185">Reference proteome</keyword>